<organism evidence="2 3">
    <name type="scientific">Rhodofomes roseus</name>
    <dbReference type="NCBI Taxonomy" id="34475"/>
    <lineage>
        <taxon>Eukaryota</taxon>
        <taxon>Fungi</taxon>
        <taxon>Dikarya</taxon>
        <taxon>Basidiomycota</taxon>
        <taxon>Agaricomycotina</taxon>
        <taxon>Agaricomycetes</taxon>
        <taxon>Polyporales</taxon>
        <taxon>Rhodofomes</taxon>
    </lineage>
</organism>
<evidence type="ECO:0000313" key="2">
    <source>
        <dbReference type="EMBL" id="KAH9830483.1"/>
    </source>
</evidence>
<feature type="region of interest" description="Disordered" evidence="1">
    <location>
        <begin position="28"/>
        <end position="67"/>
    </location>
</feature>
<feature type="region of interest" description="Disordered" evidence="1">
    <location>
        <begin position="158"/>
        <end position="300"/>
    </location>
</feature>
<dbReference type="GeneID" id="72005839"/>
<dbReference type="EMBL" id="JADCUA010000031">
    <property type="protein sequence ID" value="KAH9830483.1"/>
    <property type="molecule type" value="Genomic_DNA"/>
</dbReference>
<feature type="compositionally biased region" description="Basic and acidic residues" evidence="1">
    <location>
        <begin position="38"/>
        <end position="62"/>
    </location>
</feature>
<evidence type="ECO:0000313" key="3">
    <source>
        <dbReference type="Proteomes" id="UP000814176"/>
    </source>
</evidence>
<reference evidence="2 3" key="1">
    <citation type="journal article" date="2021" name="Environ. Microbiol.">
        <title>Gene family expansions and transcriptome signatures uncover fungal adaptations to wood decay.</title>
        <authorList>
            <person name="Hage H."/>
            <person name="Miyauchi S."/>
            <person name="Viragh M."/>
            <person name="Drula E."/>
            <person name="Min B."/>
            <person name="Chaduli D."/>
            <person name="Navarro D."/>
            <person name="Favel A."/>
            <person name="Norest M."/>
            <person name="Lesage-Meessen L."/>
            <person name="Balint B."/>
            <person name="Merenyi Z."/>
            <person name="de Eugenio L."/>
            <person name="Morin E."/>
            <person name="Martinez A.T."/>
            <person name="Baldrian P."/>
            <person name="Stursova M."/>
            <person name="Martinez M.J."/>
            <person name="Novotny C."/>
            <person name="Magnuson J.K."/>
            <person name="Spatafora J.W."/>
            <person name="Maurice S."/>
            <person name="Pangilinan J."/>
            <person name="Andreopoulos W."/>
            <person name="LaButti K."/>
            <person name="Hundley H."/>
            <person name="Na H."/>
            <person name="Kuo A."/>
            <person name="Barry K."/>
            <person name="Lipzen A."/>
            <person name="Henrissat B."/>
            <person name="Riley R."/>
            <person name="Ahrendt S."/>
            <person name="Nagy L.G."/>
            <person name="Grigoriev I.V."/>
            <person name="Martin F."/>
            <person name="Rosso M.N."/>
        </authorList>
    </citation>
    <scope>NUCLEOTIDE SEQUENCE [LARGE SCALE GENOMIC DNA]</scope>
    <source>
        <strain evidence="2 3">CIRM-BRFM 1785</strain>
    </source>
</reference>
<comment type="caution">
    <text evidence="2">The sequence shown here is derived from an EMBL/GenBank/DDBJ whole genome shotgun (WGS) entry which is preliminary data.</text>
</comment>
<sequence>MHCGWKRLRHVLSLNIIITATGLLQHLTRMPSQRRRSYSRDGTRTPPSERDRSRSRSPERRVTLPAGASPISESDYFLKNDEFRQWLKDEKKKYMDELSSDRARKYFRKFVKAWNRGKLPRHLYSGVDVPSASSQTAYRWSFASKASGSDTAALRAARNEVGSATHGRASTAGGSGRIQGPTLPTASDMTLAREAADESRTAERDYQRKRERKQTKERVEEIVGPKPVGREGMLEKKRAQRENDRAFREGGDEGLEVDESTIMGGGSSFKDELARRDAARRRFEEKRHGGKEERVSAARERADVIRQKDKATMDMFMQMAKEKFG</sequence>
<accession>A0ABQ8K186</accession>
<dbReference type="PANTHER" id="PTHR34117:SF1">
    <property type="entry name" value="STYLE CELL-CYCLE INHIBITOR 1"/>
    <property type="match status" value="1"/>
</dbReference>
<dbReference type="PANTHER" id="PTHR34117">
    <property type="entry name" value="STYLE CELL-CYCLE INHIBITOR 1"/>
    <property type="match status" value="1"/>
</dbReference>
<evidence type="ECO:0000256" key="1">
    <source>
        <dbReference type="SAM" id="MobiDB-lite"/>
    </source>
</evidence>
<dbReference type="Proteomes" id="UP000814176">
    <property type="component" value="Unassembled WGS sequence"/>
</dbReference>
<feature type="compositionally biased region" description="Basic and acidic residues" evidence="1">
    <location>
        <begin position="194"/>
        <end position="251"/>
    </location>
</feature>
<dbReference type="RefSeq" id="XP_047773787.1">
    <property type="nucleotide sequence ID" value="XM_047925107.1"/>
</dbReference>
<keyword evidence="3" id="KW-1185">Reference proteome</keyword>
<protein>
    <submittedName>
        <fullName evidence="2">Uncharacterized protein</fullName>
    </submittedName>
</protein>
<dbReference type="InterPro" id="IPR044688">
    <property type="entry name" value="SCI-1-like"/>
</dbReference>
<gene>
    <name evidence="2" type="ORF">C8Q71DRAFT_786031</name>
</gene>
<feature type="compositionally biased region" description="Basic and acidic residues" evidence="1">
    <location>
        <begin position="269"/>
        <end position="300"/>
    </location>
</feature>
<proteinExistence type="predicted"/>
<name>A0ABQ8K186_9APHY</name>